<proteinExistence type="predicted"/>
<protein>
    <submittedName>
        <fullName evidence="2">DNA replication initiation complex subunit</fullName>
    </submittedName>
</protein>
<comment type="caution">
    <text evidence="2">The sequence shown here is derived from an EMBL/GenBank/DDBJ whole genome shotgun (WGS) entry which is preliminary data.</text>
</comment>
<feature type="domain" description="Gins51 C-terminal" evidence="1">
    <location>
        <begin position="111"/>
        <end position="156"/>
    </location>
</feature>
<evidence type="ECO:0000259" key="1">
    <source>
        <dbReference type="Pfam" id="PF22090"/>
    </source>
</evidence>
<dbReference type="AlphaFoldDB" id="A0A371R011"/>
<evidence type="ECO:0000313" key="2">
    <source>
        <dbReference type="EMBL" id="RFA96662.1"/>
    </source>
</evidence>
<gene>
    <name evidence="2" type="ORF">CGL51_04710</name>
</gene>
<accession>A0A371R011</accession>
<organism evidence="2 3">
    <name type="scientific">Pyrobaculum aerophilum</name>
    <dbReference type="NCBI Taxonomy" id="13773"/>
    <lineage>
        <taxon>Archaea</taxon>
        <taxon>Thermoproteota</taxon>
        <taxon>Thermoprotei</taxon>
        <taxon>Thermoproteales</taxon>
        <taxon>Thermoproteaceae</taxon>
        <taxon>Pyrobaculum</taxon>
    </lineage>
</organism>
<dbReference type="InterPro" id="IPR054314">
    <property type="entry name" value="Gins51_C"/>
</dbReference>
<name>A0A371R011_9CREN</name>
<reference evidence="2 3" key="1">
    <citation type="submission" date="2017-07" db="EMBL/GenBank/DDBJ databases">
        <title>Draft genome sequence of aerobic hyperthermophilic archaea, Pyrobaculum aerophilum YKB31 and YKB32.</title>
        <authorList>
            <person name="Mochizuki T."/>
            <person name="Berliner A.J."/>
            <person name="Yoshida-Takashima Y."/>
            <person name="Takaki Y."/>
            <person name="Nunoura T."/>
            <person name="Takai K."/>
        </authorList>
    </citation>
    <scope>NUCLEOTIDE SEQUENCE [LARGE SCALE GENOMIC DNA]</scope>
    <source>
        <strain evidence="2 3">YKB31</strain>
    </source>
</reference>
<sequence length="160" mass="18442">MIEKLRLWLLAEINSRVLSDPPFNSYAEIAEQYVKELQNSPLPQSLQDQIKDHISSTLLAIMELRLRKIIWELSQGREPSRVTAEEERLIRPIVKIRHAGVQKKRAQHYVVVQFLTSYPAIVTEDFVQIGPFSRGDLAKLPLRDAKDLEERGVARRFLGA</sequence>
<dbReference type="Pfam" id="PF22090">
    <property type="entry name" value="Gins51_C"/>
    <property type="match status" value="1"/>
</dbReference>
<dbReference type="CDD" id="cd21695">
    <property type="entry name" value="GINS_B_archaea_Gins51"/>
    <property type="match status" value="1"/>
</dbReference>
<dbReference type="RefSeq" id="WP_116420872.1">
    <property type="nucleotide sequence ID" value="NZ_NMUE01000011.1"/>
</dbReference>
<dbReference type="CDD" id="cd11714">
    <property type="entry name" value="GINS_A_archaea"/>
    <property type="match status" value="1"/>
</dbReference>
<dbReference type="Proteomes" id="UP000257123">
    <property type="component" value="Unassembled WGS sequence"/>
</dbReference>
<dbReference type="Gene3D" id="3.40.5.50">
    <property type="match status" value="1"/>
</dbReference>
<dbReference type="EMBL" id="NMUE01000011">
    <property type="protein sequence ID" value="RFA96662.1"/>
    <property type="molecule type" value="Genomic_DNA"/>
</dbReference>
<evidence type="ECO:0000313" key="3">
    <source>
        <dbReference type="Proteomes" id="UP000257123"/>
    </source>
</evidence>